<keyword evidence="10" id="KW-1185">Reference proteome</keyword>
<evidence type="ECO:0000256" key="3">
    <source>
        <dbReference type="ARBA" id="ARBA00022692"/>
    </source>
</evidence>
<dbReference type="eggNOG" id="COG1826">
    <property type="taxonomic scope" value="Bacteria"/>
</dbReference>
<dbReference type="HOGENOM" id="CLU_086034_1_5_9"/>
<proteinExistence type="predicted"/>
<keyword evidence="6" id="KW-0811">Translocation</keyword>
<keyword evidence="7" id="KW-0472">Membrane</keyword>
<dbReference type="EMBL" id="CP003639">
    <property type="protein sequence ID" value="AFM40902.1"/>
    <property type="molecule type" value="Genomic_DNA"/>
</dbReference>
<feature type="region of interest" description="Disordered" evidence="8">
    <location>
        <begin position="64"/>
        <end position="118"/>
    </location>
</feature>
<evidence type="ECO:0000256" key="2">
    <source>
        <dbReference type="ARBA" id="ARBA00022448"/>
    </source>
</evidence>
<feature type="compositionally biased region" description="Acidic residues" evidence="8">
    <location>
        <begin position="84"/>
        <end position="97"/>
    </location>
</feature>
<organism evidence="9 10">
    <name type="scientific">Desulfosporosinus acidiphilus (strain DSM 22704 / JCM 16185 / SJ4)</name>
    <dbReference type="NCBI Taxonomy" id="646529"/>
    <lineage>
        <taxon>Bacteria</taxon>
        <taxon>Bacillati</taxon>
        <taxon>Bacillota</taxon>
        <taxon>Clostridia</taxon>
        <taxon>Eubacteriales</taxon>
        <taxon>Desulfitobacteriaceae</taxon>
        <taxon>Desulfosporosinus</taxon>
    </lineage>
</organism>
<name>I4D528_DESAJ</name>
<evidence type="ECO:0000256" key="4">
    <source>
        <dbReference type="ARBA" id="ARBA00022927"/>
    </source>
</evidence>
<dbReference type="Pfam" id="PF02416">
    <property type="entry name" value="TatA_B_E"/>
    <property type="match status" value="1"/>
</dbReference>
<evidence type="ECO:0000256" key="7">
    <source>
        <dbReference type="ARBA" id="ARBA00023136"/>
    </source>
</evidence>
<keyword evidence="3" id="KW-0812">Transmembrane</keyword>
<evidence type="ECO:0000256" key="5">
    <source>
        <dbReference type="ARBA" id="ARBA00022989"/>
    </source>
</evidence>
<dbReference type="Proteomes" id="UP000002892">
    <property type="component" value="Chromosome"/>
</dbReference>
<protein>
    <submittedName>
        <fullName evidence="9">Sec-independent protein secretion pathway component</fullName>
    </submittedName>
</protein>
<dbReference type="Gene3D" id="1.20.5.3310">
    <property type="match status" value="1"/>
</dbReference>
<evidence type="ECO:0000256" key="8">
    <source>
        <dbReference type="SAM" id="MobiDB-lite"/>
    </source>
</evidence>
<accession>I4D528</accession>
<evidence type="ECO:0000313" key="10">
    <source>
        <dbReference type="Proteomes" id="UP000002892"/>
    </source>
</evidence>
<dbReference type="RefSeq" id="WP_014826908.1">
    <property type="nucleotide sequence ID" value="NC_018068.1"/>
</dbReference>
<dbReference type="AlphaFoldDB" id="I4D528"/>
<comment type="subcellular location">
    <subcellularLocation>
        <location evidence="1">Membrane</location>
        <topology evidence="1">Single-pass membrane protein</topology>
    </subcellularLocation>
</comment>
<dbReference type="GO" id="GO:0015031">
    <property type="term" value="P:protein transport"/>
    <property type="evidence" value="ECO:0007669"/>
    <property type="project" value="UniProtKB-KW"/>
</dbReference>
<evidence type="ECO:0000313" key="9">
    <source>
        <dbReference type="EMBL" id="AFM40902.1"/>
    </source>
</evidence>
<dbReference type="OrthoDB" id="9800908at2"/>
<dbReference type="GO" id="GO:0016020">
    <property type="term" value="C:membrane"/>
    <property type="evidence" value="ECO:0007669"/>
    <property type="project" value="UniProtKB-SubCell"/>
</dbReference>
<dbReference type="PANTHER" id="PTHR33162">
    <property type="entry name" value="SEC-INDEPENDENT PROTEIN TRANSLOCASE PROTEIN TATA, CHLOROPLASTIC"/>
    <property type="match status" value="1"/>
</dbReference>
<dbReference type="KEGG" id="dai:Desaci_1925"/>
<keyword evidence="5" id="KW-1133">Transmembrane helix</keyword>
<sequence>MGLTEILLILGIALILFGPEDLPEIARTIGKIVFELRKATQDVTREFQGTIDTPRNAFNKAMDFSENMPETTPPQSPQETEKADADEELLTFEDENPADPLAELPSDMVSYEEKGASR</sequence>
<gene>
    <name evidence="9" type="ordered locus">Desaci_1925</name>
</gene>
<evidence type="ECO:0000256" key="6">
    <source>
        <dbReference type="ARBA" id="ARBA00023010"/>
    </source>
</evidence>
<keyword evidence="4" id="KW-0653">Protein transport</keyword>
<dbReference type="PANTHER" id="PTHR33162:SF1">
    <property type="entry name" value="SEC-INDEPENDENT PROTEIN TRANSLOCASE PROTEIN TATA, CHLOROPLASTIC"/>
    <property type="match status" value="1"/>
</dbReference>
<keyword evidence="2" id="KW-0813">Transport</keyword>
<dbReference type="InterPro" id="IPR003369">
    <property type="entry name" value="TatA/B/E"/>
</dbReference>
<reference evidence="9 10" key="1">
    <citation type="journal article" date="2012" name="J. Bacteriol.">
        <title>Complete genome sequences of Desulfosporosinus orientis DSM765T, Desulfosporosinus youngiae DSM17734T, Desulfosporosinus meridiei DSM13257T, and Desulfosporosinus acidiphilus DSM22704T.</title>
        <authorList>
            <person name="Pester M."/>
            <person name="Brambilla E."/>
            <person name="Alazard D."/>
            <person name="Rattei T."/>
            <person name="Weinmaier T."/>
            <person name="Han J."/>
            <person name="Lucas S."/>
            <person name="Lapidus A."/>
            <person name="Cheng J.F."/>
            <person name="Goodwin L."/>
            <person name="Pitluck S."/>
            <person name="Peters L."/>
            <person name="Ovchinnikova G."/>
            <person name="Teshima H."/>
            <person name="Detter J.C."/>
            <person name="Han C.S."/>
            <person name="Tapia R."/>
            <person name="Land M.L."/>
            <person name="Hauser L."/>
            <person name="Kyrpides N.C."/>
            <person name="Ivanova N.N."/>
            <person name="Pagani I."/>
            <person name="Huntmann M."/>
            <person name="Wei C.L."/>
            <person name="Davenport K.W."/>
            <person name="Daligault H."/>
            <person name="Chain P.S."/>
            <person name="Chen A."/>
            <person name="Mavromatis K."/>
            <person name="Markowitz V."/>
            <person name="Szeto E."/>
            <person name="Mikhailova N."/>
            <person name="Pati A."/>
            <person name="Wagner M."/>
            <person name="Woyke T."/>
            <person name="Ollivier B."/>
            <person name="Klenk H.P."/>
            <person name="Spring S."/>
            <person name="Loy A."/>
        </authorList>
    </citation>
    <scope>NUCLEOTIDE SEQUENCE [LARGE SCALE GENOMIC DNA]</scope>
    <source>
        <strain evidence="10">DSM 22704 / JCM 16185 / SJ4</strain>
    </source>
</reference>
<evidence type="ECO:0000256" key="1">
    <source>
        <dbReference type="ARBA" id="ARBA00004167"/>
    </source>
</evidence>
<dbReference type="STRING" id="646529.Desaci_1925"/>